<evidence type="ECO:0000313" key="2">
    <source>
        <dbReference type="EMBL" id="RJT46163.1"/>
    </source>
</evidence>
<dbReference type="PROSITE" id="PS51257">
    <property type="entry name" value="PROKAR_LIPOPROTEIN"/>
    <property type="match status" value="1"/>
</dbReference>
<feature type="chain" id="PRO_5019501341" evidence="1">
    <location>
        <begin position="21"/>
        <end position="191"/>
    </location>
</feature>
<protein>
    <submittedName>
        <fullName evidence="2">DUF3261 domain-containing protein</fullName>
    </submittedName>
</protein>
<name>A0A419NCU5_9GAMM</name>
<evidence type="ECO:0000313" key="3">
    <source>
        <dbReference type="Proteomes" id="UP000284908"/>
    </source>
</evidence>
<dbReference type="Pfam" id="PF11659">
    <property type="entry name" value="DUF3261"/>
    <property type="match status" value="1"/>
</dbReference>
<keyword evidence="1" id="KW-0732">Signal</keyword>
<dbReference type="EMBL" id="RAHH01000005">
    <property type="protein sequence ID" value="RJT46163.1"/>
    <property type="molecule type" value="Genomic_DNA"/>
</dbReference>
<dbReference type="AlphaFoldDB" id="A0A419NCU5"/>
<comment type="caution">
    <text evidence="2">The sequence shown here is derived from an EMBL/GenBank/DDBJ whole genome shotgun (WGS) entry which is preliminary data.</text>
</comment>
<feature type="signal peptide" evidence="1">
    <location>
        <begin position="1"/>
        <end position="20"/>
    </location>
</feature>
<gene>
    <name evidence="2" type="ORF">D6C13_05695</name>
</gene>
<dbReference type="RefSeq" id="WP_120131847.1">
    <property type="nucleotide sequence ID" value="NZ_RAHH01000005.1"/>
</dbReference>
<dbReference type="OrthoDB" id="6228084at2"/>
<keyword evidence="3" id="KW-1185">Reference proteome</keyword>
<accession>A0A419NCU5</accession>
<reference evidence="2 3" key="1">
    <citation type="submission" date="2018-09" db="EMBL/GenBank/DDBJ databases">
        <authorList>
            <person name="Le Fleche-Mateos A."/>
        </authorList>
    </citation>
    <scope>NUCLEOTIDE SEQUENCE [LARGE SCALE GENOMIC DNA]</scope>
    <source>
        <strain evidence="2 3">DSM 27399</strain>
    </source>
</reference>
<proteinExistence type="predicted"/>
<organism evidence="2 3">
    <name type="scientific">Rahnella woolbedingensis</name>
    <dbReference type="NCBI Taxonomy" id="1510574"/>
    <lineage>
        <taxon>Bacteria</taxon>
        <taxon>Pseudomonadati</taxon>
        <taxon>Pseudomonadota</taxon>
        <taxon>Gammaproteobacteria</taxon>
        <taxon>Enterobacterales</taxon>
        <taxon>Yersiniaceae</taxon>
        <taxon>Rahnella</taxon>
    </lineage>
</organism>
<evidence type="ECO:0000256" key="1">
    <source>
        <dbReference type="SAM" id="SignalP"/>
    </source>
</evidence>
<sequence length="191" mass="20978">MTRMTWPVLALLLLILGGCATNSPSGTEPHAWLKRGVQVKLPAPILEKPVSQQQLLTATVNGKQQSLLVLLNADGKSLQLAGLSPLGIRLFKVVYDQTGIHTEQAIKIEGLPPANQVLADIMLSYWPVQSWQPLLPAGWTFDEQPLRRTLLDNEGHAVTRIDYVAQGGSRQPVSITQMAFHYQITIQNVGD</sequence>
<dbReference type="InterPro" id="IPR021675">
    <property type="entry name" value="DUF3261"/>
</dbReference>
<dbReference type="Proteomes" id="UP000284908">
    <property type="component" value="Unassembled WGS sequence"/>
</dbReference>